<evidence type="ECO:0000259" key="6">
    <source>
        <dbReference type="Pfam" id="PF02544"/>
    </source>
</evidence>
<dbReference type="Proteomes" id="UP000028990">
    <property type="component" value="Unassembled WGS sequence"/>
</dbReference>
<evidence type="ECO:0000256" key="5">
    <source>
        <dbReference type="SAM" id="MobiDB-lite"/>
    </source>
</evidence>
<sequence>MGHGVHCPAAAMVPVDVLAYLTGLTGCWRSTLLLCLASPRGRYASQWPGLWLPALLPGPCRSCRHWPGHFSDAPTSPTPRPPAQLRPAGRVPHPLRAQVPDLPLPDPRRKATPLFPCVSAFLFCTYNGYLQCRYLSQYTVYAEDWMTQP</sequence>
<reference evidence="7 8" key="1">
    <citation type="submission" date="2013-11" db="EMBL/GenBank/DDBJ databases">
        <title>The Damaraland mole rat (Fukomys damarensis) genome and evolution of African mole rats.</title>
        <authorList>
            <person name="Gladyshev V.N."/>
            <person name="Fang X."/>
        </authorList>
    </citation>
    <scope>NUCLEOTIDE SEQUENCE [LARGE SCALE GENOMIC DNA]</scope>
    <source>
        <tissue evidence="7">Liver</tissue>
    </source>
</reference>
<keyword evidence="3" id="KW-1133">Transmembrane helix</keyword>
<protein>
    <submittedName>
        <fullName evidence="7">3-oxo-5-alpha-steroid 4-dehydrogenase 1</fullName>
    </submittedName>
</protein>
<dbReference type="AlphaFoldDB" id="A0A091CPZ0"/>
<evidence type="ECO:0000256" key="2">
    <source>
        <dbReference type="ARBA" id="ARBA00022692"/>
    </source>
</evidence>
<keyword evidence="4" id="KW-0472">Membrane</keyword>
<keyword evidence="2" id="KW-0812">Transmembrane</keyword>
<gene>
    <name evidence="7" type="ORF">H920_19246</name>
</gene>
<dbReference type="STRING" id="885580.ENSFDAP00000012242"/>
<evidence type="ECO:0000256" key="1">
    <source>
        <dbReference type="ARBA" id="ARBA00004141"/>
    </source>
</evidence>
<dbReference type="InterPro" id="IPR001104">
    <property type="entry name" value="3-oxo-5_a-steroid_4-DH_C"/>
</dbReference>
<evidence type="ECO:0000313" key="8">
    <source>
        <dbReference type="Proteomes" id="UP000028990"/>
    </source>
</evidence>
<evidence type="ECO:0000256" key="4">
    <source>
        <dbReference type="ARBA" id="ARBA00023136"/>
    </source>
</evidence>
<organism evidence="7 8">
    <name type="scientific">Fukomys damarensis</name>
    <name type="common">Damaraland mole rat</name>
    <name type="synonym">Cryptomys damarensis</name>
    <dbReference type="NCBI Taxonomy" id="885580"/>
    <lineage>
        <taxon>Eukaryota</taxon>
        <taxon>Metazoa</taxon>
        <taxon>Chordata</taxon>
        <taxon>Craniata</taxon>
        <taxon>Vertebrata</taxon>
        <taxon>Euteleostomi</taxon>
        <taxon>Mammalia</taxon>
        <taxon>Eutheria</taxon>
        <taxon>Euarchontoglires</taxon>
        <taxon>Glires</taxon>
        <taxon>Rodentia</taxon>
        <taxon>Hystricomorpha</taxon>
        <taxon>Bathyergidae</taxon>
        <taxon>Fukomys</taxon>
    </lineage>
</organism>
<dbReference type="EMBL" id="KN125101">
    <property type="protein sequence ID" value="KFO19315.1"/>
    <property type="molecule type" value="Genomic_DNA"/>
</dbReference>
<keyword evidence="8" id="KW-1185">Reference proteome</keyword>
<feature type="region of interest" description="Disordered" evidence="5">
    <location>
        <begin position="71"/>
        <end position="90"/>
    </location>
</feature>
<evidence type="ECO:0000313" key="7">
    <source>
        <dbReference type="EMBL" id="KFO19315.1"/>
    </source>
</evidence>
<accession>A0A091CPZ0</accession>
<dbReference type="GO" id="GO:0016627">
    <property type="term" value="F:oxidoreductase activity, acting on the CH-CH group of donors"/>
    <property type="evidence" value="ECO:0007669"/>
    <property type="project" value="InterPro"/>
</dbReference>
<evidence type="ECO:0000256" key="3">
    <source>
        <dbReference type="ARBA" id="ARBA00022989"/>
    </source>
</evidence>
<dbReference type="GO" id="GO:0016020">
    <property type="term" value="C:membrane"/>
    <property type="evidence" value="ECO:0007669"/>
    <property type="project" value="UniProtKB-SubCell"/>
</dbReference>
<feature type="domain" description="3-oxo-5-alpha-steroid 4-dehydrogenase C-terminal" evidence="6">
    <location>
        <begin position="111"/>
        <end position="148"/>
    </location>
</feature>
<name>A0A091CPZ0_FUKDA</name>
<comment type="subcellular location">
    <subcellularLocation>
        <location evidence="1">Membrane</location>
        <topology evidence="1">Multi-pass membrane protein</topology>
    </subcellularLocation>
</comment>
<dbReference type="Pfam" id="PF02544">
    <property type="entry name" value="Steroid_dh"/>
    <property type="match status" value="1"/>
</dbReference>
<dbReference type="GO" id="GO:0006629">
    <property type="term" value="P:lipid metabolic process"/>
    <property type="evidence" value="ECO:0007669"/>
    <property type="project" value="InterPro"/>
</dbReference>
<proteinExistence type="predicted"/>